<organism evidence="2 3">
    <name type="scientific">Seminavis robusta</name>
    <dbReference type="NCBI Taxonomy" id="568900"/>
    <lineage>
        <taxon>Eukaryota</taxon>
        <taxon>Sar</taxon>
        <taxon>Stramenopiles</taxon>
        <taxon>Ochrophyta</taxon>
        <taxon>Bacillariophyta</taxon>
        <taxon>Bacillariophyceae</taxon>
        <taxon>Bacillariophycidae</taxon>
        <taxon>Naviculales</taxon>
        <taxon>Naviculaceae</taxon>
        <taxon>Seminavis</taxon>
    </lineage>
</organism>
<accession>A0A9N8ENY5</accession>
<evidence type="ECO:0000256" key="1">
    <source>
        <dbReference type="SAM" id="MobiDB-lite"/>
    </source>
</evidence>
<proteinExistence type="predicted"/>
<sequence length="225" mass="25491">MCHLQTPVNTTTTTMCETAVALELKKTVRFGAVQKCFLEPLPTDLQREHLYYSAEELAFQKQTDIQAKRNFVDAGLELDANDHSMTFRGLEHVLNKRERRRRISKHVKGVLEVQKEQKESGLIGMDDYELFVVSRAQSKDNRKAAQKMAARDAQDAAMVMDEEEELDVSVTETSVSESSSASAFSASRRSRRRGSKKTIKRCVSGFFRKLGAPQQQKGIQRCKTL</sequence>
<dbReference type="AlphaFoldDB" id="A0A9N8ENY5"/>
<dbReference type="Proteomes" id="UP001153069">
    <property type="component" value="Unassembled WGS sequence"/>
</dbReference>
<name>A0A9N8ENY5_9STRA</name>
<gene>
    <name evidence="2" type="ORF">SEMRO_1457_G274350.1</name>
</gene>
<feature type="compositionally biased region" description="Low complexity" evidence="1">
    <location>
        <begin position="168"/>
        <end position="187"/>
    </location>
</feature>
<keyword evidence="3" id="KW-1185">Reference proteome</keyword>
<reference evidence="2" key="1">
    <citation type="submission" date="2020-06" db="EMBL/GenBank/DDBJ databases">
        <authorList>
            <consortium name="Plant Systems Biology data submission"/>
        </authorList>
    </citation>
    <scope>NUCLEOTIDE SEQUENCE</scope>
    <source>
        <strain evidence="2">D6</strain>
    </source>
</reference>
<protein>
    <submittedName>
        <fullName evidence="2">Uncharacterized protein</fullName>
    </submittedName>
</protein>
<dbReference type="EMBL" id="CAICTM010001455">
    <property type="protein sequence ID" value="CAB9523800.1"/>
    <property type="molecule type" value="Genomic_DNA"/>
</dbReference>
<evidence type="ECO:0000313" key="3">
    <source>
        <dbReference type="Proteomes" id="UP001153069"/>
    </source>
</evidence>
<comment type="caution">
    <text evidence="2">The sequence shown here is derived from an EMBL/GenBank/DDBJ whole genome shotgun (WGS) entry which is preliminary data.</text>
</comment>
<feature type="compositionally biased region" description="Basic residues" evidence="1">
    <location>
        <begin position="188"/>
        <end position="197"/>
    </location>
</feature>
<feature type="region of interest" description="Disordered" evidence="1">
    <location>
        <begin position="167"/>
        <end position="197"/>
    </location>
</feature>
<evidence type="ECO:0000313" key="2">
    <source>
        <dbReference type="EMBL" id="CAB9523800.1"/>
    </source>
</evidence>